<feature type="chain" id="PRO_5003334199" evidence="2">
    <location>
        <begin position="25"/>
        <end position="187"/>
    </location>
</feature>
<evidence type="ECO:0000256" key="2">
    <source>
        <dbReference type="SAM" id="SignalP"/>
    </source>
</evidence>
<evidence type="ECO:0000313" key="5">
    <source>
        <dbReference type="Proteomes" id="UP000009236"/>
    </source>
</evidence>
<dbReference type="HOGENOM" id="CLU_077601_4_1_11"/>
<dbReference type="Gene3D" id="2.70.70.10">
    <property type="entry name" value="Glucose Permease (Domain IIA)"/>
    <property type="match status" value="1"/>
</dbReference>
<dbReference type="Pfam" id="PF01551">
    <property type="entry name" value="Peptidase_M23"/>
    <property type="match status" value="1"/>
</dbReference>
<dbReference type="Proteomes" id="UP000009236">
    <property type="component" value="Chromosome"/>
</dbReference>
<dbReference type="STRING" id="743718.Isova_1198"/>
<evidence type="ECO:0000313" key="4">
    <source>
        <dbReference type="EMBL" id="AEG43967.1"/>
    </source>
</evidence>
<dbReference type="PANTHER" id="PTHR21666:SF289">
    <property type="entry name" value="L-ALA--D-GLU ENDOPEPTIDASE"/>
    <property type="match status" value="1"/>
</dbReference>
<feature type="domain" description="M23ase beta-sheet core" evidence="3">
    <location>
        <begin position="71"/>
        <end position="171"/>
    </location>
</feature>
<dbReference type="KEGG" id="iva:Isova_1198"/>
<reference evidence="4 5" key="1">
    <citation type="submission" date="2011-05" db="EMBL/GenBank/DDBJ databases">
        <title>Complete sequence of Isoptericola variabilis 225.</title>
        <authorList>
            <consortium name="US DOE Joint Genome Institute"/>
            <person name="Lucas S."/>
            <person name="Han J."/>
            <person name="Lapidus A."/>
            <person name="Cheng J.-F."/>
            <person name="Goodwin L."/>
            <person name="Pitluck S."/>
            <person name="Peters L."/>
            <person name="Mikhailova N."/>
            <person name="Zeytun A."/>
            <person name="Han C."/>
            <person name="Tapia R."/>
            <person name="Land M."/>
            <person name="Hauser L."/>
            <person name="Kyrpides N."/>
            <person name="Ivanova N."/>
            <person name="Pagani I."/>
            <person name="Siebers A."/>
            <person name="Allgaier M."/>
            <person name="Thelen M."/>
            <person name="Hugenholtz P."/>
            <person name="Gladden J."/>
            <person name="Woyke T."/>
        </authorList>
    </citation>
    <scope>NUCLEOTIDE SEQUENCE [LARGE SCALE GENOMIC DNA]</scope>
    <source>
        <strain evidence="5">225</strain>
    </source>
</reference>
<keyword evidence="5" id="KW-1185">Reference proteome</keyword>
<dbReference type="AlphaFoldDB" id="F6FRW6"/>
<feature type="signal peptide" evidence="2">
    <location>
        <begin position="1"/>
        <end position="24"/>
    </location>
</feature>
<organism evidence="5">
    <name type="scientific">Isoptericola variabilis (strain 225)</name>
    <dbReference type="NCBI Taxonomy" id="743718"/>
    <lineage>
        <taxon>Bacteria</taxon>
        <taxon>Bacillati</taxon>
        <taxon>Actinomycetota</taxon>
        <taxon>Actinomycetes</taxon>
        <taxon>Micrococcales</taxon>
        <taxon>Promicromonosporaceae</taxon>
        <taxon>Isoptericola</taxon>
    </lineage>
</organism>
<dbReference type="InterPro" id="IPR016047">
    <property type="entry name" value="M23ase_b-sheet_dom"/>
</dbReference>
<protein>
    <submittedName>
        <fullName evidence="4">Peptidase M23</fullName>
    </submittedName>
</protein>
<name>F6FRW6_ISOV2</name>
<sequence length="187" mass="18778">MTTPTVRALGALLSVLLLLGPAAAAAPAATDASPRAGTEDAAAARRAGWVRPVPGELVHPFAPPAQDWLPGHRGVDLAALRGEPVAAPGGGVVTFAGVVGGKPVVVVTHHGGLRSTLEPVEAVVPRGAVVAAGSVVGTLATAPGTADNPSHCAPRDCLHWGVRRGERYLDPMLLLGLADPIVLLPLS</sequence>
<dbReference type="eggNOG" id="COG0739">
    <property type="taxonomic scope" value="Bacteria"/>
</dbReference>
<dbReference type="InterPro" id="IPR011055">
    <property type="entry name" value="Dup_hybrid_motif"/>
</dbReference>
<gene>
    <name evidence="4" type="ordered locus">Isova_1198</name>
</gene>
<evidence type="ECO:0000256" key="1">
    <source>
        <dbReference type="ARBA" id="ARBA00022729"/>
    </source>
</evidence>
<dbReference type="EMBL" id="CP002810">
    <property type="protein sequence ID" value="AEG43967.1"/>
    <property type="molecule type" value="Genomic_DNA"/>
</dbReference>
<dbReference type="SUPFAM" id="SSF51261">
    <property type="entry name" value="Duplicated hybrid motif"/>
    <property type="match status" value="1"/>
</dbReference>
<proteinExistence type="predicted"/>
<dbReference type="RefSeq" id="WP_013838359.1">
    <property type="nucleotide sequence ID" value="NC_015588.1"/>
</dbReference>
<dbReference type="InterPro" id="IPR050570">
    <property type="entry name" value="Cell_wall_metabolism_enzyme"/>
</dbReference>
<accession>F6FRW6</accession>
<keyword evidence="1 2" id="KW-0732">Signal</keyword>
<evidence type="ECO:0000259" key="3">
    <source>
        <dbReference type="Pfam" id="PF01551"/>
    </source>
</evidence>
<dbReference type="GO" id="GO:0004222">
    <property type="term" value="F:metalloendopeptidase activity"/>
    <property type="evidence" value="ECO:0007669"/>
    <property type="project" value="TreeGrafter"/>
</dbReference>
<dbReference type="PANTHER" id="PTHR21666">
    <property type="entry name" value="PEPTIDASE-RELATED"/>
    <property type="match status" value="1"/>
</dbReference>